<dbReference type="InterPro" id="IPR011011">
    <property type="entry name" value="Znf_FYVE_PHD"/>
</dbReference>
<dbReference type="Proteomes" id="UP001159405">
    <property type="component" value="Unassembled WGS sequence"/>
</dbReference>
<dbReference type="PROSITE" id="PS51139">
    <property type="entry name" value="GTF2I"/>
    <property type="match status" value="1"/>
</dbReference>
<feature type="compositionally biased region" description="Low complexity" evidence="8">
    <location>
        <begin position="265"/>
        <end position="282"/>
    </location>
</feature>
<keyword evidence="5" id="KW-0804">Transcription</keyword>
<feature type="compositionally biased region" description="Low complexity" evidence="8">
    <location>
        <begin position="298"/>
        <end position="327"/>
    </location>
</feature>
<dbReference type="EMBL" id="CALNXK010000805">
    <property type="protein sequence ID" value="CAH3190064.1"/>
    <property type="molecule type" value="Genomic_DNA"/>
</dbReference>
<dbReference type="Pfam" id="PF02946">
    <property type="entry name" value="GTF2I"/>
    <property type="match status" value="1"/>
</dbReference>
<keyword evidence="2" id="KW-0677">Repeat</keyword>
<proteinExistence type="predicted"/>
<evidence type="ECO:0000313" key="10">
    <source>
        <dbReference type="Proteomes" id="UP001159405"/>
    </source>
</evidence>
<evidence type="ECO:0000313" key="9">
    <source>
        <dbReference type="EMBL" id="CAH3190064.1"/>
    </source>
</evidence>
<evidence type="ECO:0000256" key="4">
    <source>
        <dbReference type="ARBA" id="ARBA00023125"/>
    </source>
</evidence>
<protein>
    <submittedName>
        <fullName evidence="9">Uncharacterized protein</fullName>
    </submittedName>
</protein>
<dbReference type="InterPro" id="IPR036647">
    <property type="entry name" value="GTF2I-like_rpt_sf"/>
</dbReference>
<feature type="coiled-coil region" evidence="7">
    <location>
        <begin position="23"/>
        <end position="50"/>
    </location>
</feature>
<evidence type="ECO:0000256" key="5">
    <source>
        <dbReference type="ARBA" id="ARBA00023163"/>
    </source>
</evidence>
<evidence type="ECO:0000256" key="2">
    <source>
        <dbReference type="ARBA" id="ARBA00022737"/>
    </source>
</evidence>
<comment type="caution">
    <text evidence="9">The sequence shown here is derived from an EMBL/GenBank/DDBJ whole genome shotgun (WGS) entry which is preliminary data.</text>
</comment>
<keyword evidence="10" id="KW-1185">Reference proteome</keyword>
<dbReference type="Gene3D" id="3.30.40.10">
    <property type="entry name" value="Zinc/RING finger domain, C3HC4 (zinc finger)"/>
    <property type="match status" value="1"/>
</dbReference>
<keyword evidence="3" id="KW-0805">Transcription regulation</keyword>
<keyword evidence="6" id="KW-0539">Nucleus</keyword>
<dbReference type="SUPFAM" id="SSF117773">
    <property type="entry name" value="GTF2I-like repeat"/>
    <property type="match status" value="1"/>
</dbReference>
<evidence type="ECO:0000256" key="3">
    <source>
        <dbReference type="ARBA" id="ARBA00023015"/>
    </source>
</evidence>
<comment type="subcellular location">
    <subcellularLocation>
        <location evidence="1">Nucleus</location>
    </subcellularLocation>
</comment>
<name>A0ABN8SGF9_9CNID</name>
<dbReference type="Gene3D" id="3.90.1460.10">
    <property type="entry name" value="GTF2I-like"/>
    <property type="match status" value="1"/>
</dbReference>
<dbReference type="PANTHER" id="PTHR46304">
    <property type="entry name" value="GENERAL TRANSCRIPTION FACTOR II-I REPEAT DOMAIN-CONTAINING PROTEIN 1"/>
    <property type="match status" value="1"/>
</dbReference>
<dbReference type="PANTHER" id="PTHR46304:SF1">
    <property type="entry name" value="GENERAL TRANSCRIPTION FACTOR II-I REPEAT DOMAIN-CONTAINING PROTEIN 1"/>
    <property type="match status" value="1"/>
</dbReference>
<dbReference type="InterPro" id="IPR013083">
    <property type="entry name" value="Znf_RING/FYVE/PHD"/>
</dbReference>
<organism evidence="9 10">
    <name type="scientific">Porites lobata</name>
    <dbReference type="NCBI Taxonomy" id="104759"/>
    <lineage>
        <taxon>Eukaryota</taxon>
        <taxon>Metazoa</taxon>
        <taxon>Cnidaria</taxon>
        <taxon>Anthozoa</taxon>
        <taxon>Hexacorallia</taxon>
        <taxon>Scleractinia</taxon>
        <taxon>Fungiina</taxon>
        <taxon>Poritidae</taxon>
        <taxon>Porites</taxon>
    </lineage>
</organism>
<reference evidence="9 10" key="1">
    <citation type="submission" date="2022-05" db="EMBL/GenBank/DDBJ databases">
        <authorList>
            <consortium name="Genoscope - CEA"/>
            <person name="William W."/>
        </authorList>
    </citation>
    <scope>NUCLEOTIDE SEQUENCE [LARGE SCALE GENOMIC DNA]</scope>
</reference>
<feature type="compositionally biased region" description="Polar residues" evidence="8">
    <location>
        <begin position="221"/>
        <end position="264"/>
    </location>
</feature>
<evidence type="ECO:0000256" key="1">
    <source>
        <dbReference type="ARBA" id="ARBA00004123"/>
    </source>
</evidence>
<keyword evidence="4" id="KW-0238">DNA-binding</keyword>
<evidence type="ECO:0000256" key="7">
    <source>
        <dbReference type="SAM" id="Coils"/>
    </source>
</evidence>
<keyword evidence="7" id="KW-0175">Coiled coil</keyword>
<dbReference type="InterPro" id="IPR004212">
    <property type="entry name" value="GTF2I"/>
</dbReference>
<dbReference type="SUPFAM" id="SSF57903">
    <property type="entry name" value="FYVE/PHD zinc finger"/>
    <property type="match status" value="1"/>
</dbReference>
<sequence length="430" mass="47092">FLIGKWKELSEEERNEFNRRALSEDVITKKEQIKRTLKKVKRECDNLKDLGVKCLFMCDMGKGDVDVFGHPRAIQFVESNRLAPKFYSFVNGDGTPREERQGTSTSEREELRQKVSKLFNSKYSVACGRTDLRVPYKDIKDNKISLEVLHMGSIPLKHPSSYGVGTLKRIISFKDDIIFRLNNPASIPSTTSSTTTTTLGMSTSLSVPRVAATTSVSVTTHNQSSSATSSAPGVATHNQSSSATSSAREVATTTSSVTTGNQSLSATSSARGVTTTTSSVTTHNQSPSVTSSAPEVATTTLVTTSNTITSTETRPTSSVRRVTRSTTSNVACNPSSLLLSSTVQAIASSSTAALSRRKRKRRQQSEDEGEEECDKCEAFICQAKGKEVRTRSWIFCETCKKWFHFDCVGIRKAPPGDYNCGCNKRQINRL</sequence>
<feature type="non-terminal residue" evidence="9">
    <location>
        <position position="1"/>
    </location>
</feature>
<evidence type="ECO:0000256" key="6">
    <source>
        <dbReference type="ARBA" id="ARBA00023242"/>
    </source>
</evidence>
<gene>
    <name evidence="9" type="ORF">PLOB_00046053</name>
</gene>
<feature type="compositionally biased region" description="Polar residues" evidence="8">
    <location>
        <begin position="283"/>
        <end position="293"/>
    </location>
</feature>
<accession>A0ABN8SGF9</accession>
<evidence type="ECO:0000256" key="8">
    <source>
        <dbReference type="SAM" id="MobiDB-lite"/>
    </source>
</evidence>
<feature type="region of interest" description="Disordered" evidence="8">
    <location>
        <begin position="216"/>
        <end position="327"/>
    </location>
</feature>